<evidence type="ECO:0000313" key="3">
    <source>
        <dbReference type="Proteomes" id="UP000051802"/>
    </source>
</evidence>
<dbReference type="AlphaFoldDB" id="A0A0R0ADS7"/>
<proteinExistence type="predicted"/>
<dbReference type="Proteomes" id="UP000051802">
    <property type="component" value="Unassembled WGS sequence"/>
</dbReference>
<feature type="signal peptide" evidence="1">
    <location>
        <begin position="1"/>
        <end position="21"/>
    </location>
</feature>
<feature type="chain" id="PRO_5006390622" description="DUF2147 domain-containing protein" evidence="1">
    <location>
        <begin position="22"/>
        <end position="150"/>
    </location>
</feature>
<organism evidence="2 3">
    <name type="scientific">Stenotrophomonas panacihumi</name>
    <dbReference type="NCBI Taxonomy" id="676599"/>
    <lineage>
        <taxon>Bacteria</taxon>
        <taxon>Pseudomonadati</taxon>
        <taxon>Pseudomonadota</taxon>
        <taxon>Gammaproteobacteria</taxon>
        <taxon>Lysobacterales</taxon>
        <taxon>Lysobacteraceae</taxon>
        <taxon>Stenotrophomonas</taxon>
    </lineage>
</organism>
<keyword evidence="1" id="KW-0732">Signal</keyword>
<accession>A0A0R0ADS7</accession>
<protein>
    <recommendedName>
        <fullName evidence="4">DUF2147 domain-containing protein</fullName>
    </recommendedName>
</protein>
<reference evidence="2 3" key="1">
    <citation type="submission" date="2015-10" db="EMBL/GenBank/DDBJ databases">
        <title>Genome sequencing and analysis of members of genus Stenotrophomonas.</title>
        <authorList>
            <person name="Patil P.P."/>
            <person name="Midha S."/>
            <person name="Patil P.B."/>
        </authorList>
    </citation>
    <scope>NUCLEOTIDE SEQUENCE [LARGE SCALE GENOMIC DNA]</scope>
    <source>
        <strain evidence="2 3">JCM 16536</strain>
    </source>
</reference>
<evidence type="ECO:0008006" key="4">
    <source>
        <dbReference type="Google" id="ProtNLM"/>
    </source>
</evidence>
<evidence type="ECO:0000313" key="2">
    <source>
        <dbReference type="EMBL" id="KRG43131.1"/>
    </source>
</evidence>
<sequence length="150" mass="16306">MKSASCLFGLLLLSVGGSAAAQQAPTCPTLPPAAGLEWKQLAGADYLSCKALTADGREVLGVMFTTRDPGLSLPRDRREEKGQLAEEDFYWYRPDLGGRELVNRRVAVIELGKKRYAQVWIDAGDNLELGSLQGLTQRLDMQPASLALGR</sequence>
<dbReference type="OrthoDB" id="5988253at2"/>
<dbReference type="EMBL" id="LLXU01000077">
    <property type="protein sequence ID" value="KRG43131.1"/>
    <property type="molecule type" value="Genomic_DNA"/>
</dbReference>
<gene>
    <name evidence="2" type="ORF">ARC20_10105</name>
</gene>
<dbReference type="RefSeq" id="WP_057646568.1">
    <property type="nucleotide sequence ID" value="NZ_LLXU01000077.1"/>
</dbReference>
<comment type="caution">
    <text evidence="2">The sequence shown here is derived from an EMBL/GenBank/DDBJ whole genome shotgun (WGS) entry which is preliminary data.</text>
</comment>
<name>A0A0R0ADS7_9GAMM</name>
<evidence type="ECO:0000256" key="1">
    <source>
        <dbReference type="SAM" id="SignalP"/>
    </source>
</evidence>
<dbReference type="STRING" id="676599.ARC20_10105"/>
<keyword evidence="3" id="KW-1185">Reference proteome</keyword>